<proteinExistence type="predicted"/>
<organism evidence="3">
    <name type="scientific">Cladocopium goreaui</name>
    <dbReference type="NCBI Taxonomy" id="2562237"/>
    <lineage>
        <taxon>Eukaryota</taxon>
        <taxon>Sar</taxon>
        <taxon>Alveolata</taxon>
        <taxon>Dinophyceae</taxon>
        <taxon>Suessiales</taxon>
        <taxon>Symbiodiniaceae</taxon>
        <taxon>Cladocopium</taxon>
    </lineage>
</organism>
<reference evidence="4 5" key="2">
    <citation type="submission" date="2024-05" db="EMBL/GenBank/DDBJ databases">
        <authorList>
            <person name="Chen Y."/>
            <person name="Shah S."/>
            <person name="Dougan E. K."/>
            <person name="Thang M."/>
            <person name="Chan C."/>
        </authorList>
    </citation>
    <scope>NUCLEOTIDE SEQUENCE [LARGE SCALE GENOMIC DNA]</scope>
</reference>
<dbReference type="EMBL" id="CAMXCT010000202">
    <property type="protein sequence ID" value="CAI3975420.1"/>
    <property type="molecule type" value="Genomic_DNA"/>
</dbReference>
<evidence type="ECO:0000313" key="5">
    <source>
        <dbReference type="Proteomes" id="UP001152797"/>
    </source>
</evidence>
<dbReference type="OrthoDB" id="443958at2759"/>
<dbReference type="Proteomes" id="UP001152797">
    <property type="component" value="Unassembled WGS sequence"/>
</dbReference>
<evidence type="ECO:0000259" key="2">
    <source>
        <dbReference type="Pfam" id="PF02342"/>
    </source>
</evidence>
<dbReference type="PANTHER" id="PTHR32097:SF17">
    <property type="entry name" value="CAMP-BINDING PROTEIN 1-RELATED"/>
    <property type="match status" value="1"/>
</dbReference>
<feature type="non-terminal residue" evidence="3">
    <location>
        <position position="468"/>
    </location>
</feature>
<dbReference type="PANTHER" id="PTHR32097">
    <property type="entry name" value="CAMP-BINDING PROTEIN 1-RELATED"/>
    <property type="match status" value="1"/>
</dbReference>
<reference evidence="3" key="1">
    <citation type="submission" date="2022-10" db="EMBL/GenBank/DDBJ databases">
        <authorList>
            <person name="Chen Y."/>
            <person name="Dougan E. K."/>
            <person name="Chan C."/>
            <person name="Rhodes N."/>
            <person name="Thang M."/>
        </authorList>
    </citation>
    <scope>NUCLEOTIDE SEQUENCE</scope>
</reference>
<evidence type="ECO:0000313" key="3">
    <source>
        <dbReference type="EMBL" id="CAI3975420.1"/>
    </source>
</evidence>
<dbReference type="InterPro" id="IPR051324">
    <property type="entry name" value="Stress/Tellurium_Resist"/>
</dbReference>
<comment type="caution">
    <text evidence="3">The sequence shown here is derived from an EMBL/GenBank/DDBJ whole genome shotgun (WGS) entry which is preliminary data.</text>
</comment>
<sequence length="468" mass="51627">MAPKLKKQPSSASRTASDVAPSGEEGVKKSTPSTNKGDKLEFLQDSGFKGKPIAMTGRRYGVAITWDPVDFAKPVDLDLQAIIIDKRGYIVDAVYYNNLIALNGAVSHSGDEVTGQASDFDEMVWAVFAKLPSQVKMMLFVVAACGDSALRDAANATVHVVQEFHGHTVLRFPCEKSRADVDVIVMMEKDNEGKWWLYQVDEPAEHGEHFLDILEPTVGDIIRRRIDNAPKHQRVTFQMKKGTAVDLPKNALKRLNFSVMATIKAKVRKEIDLDISALFTDKDGNALGACWHEELELFGFQHSGDRDADEDMNVDLLQVPSKVHSVYIVVDLVAPNYKEVSFRDITYASCMANDQNCKTLASFTLESGKDDCDGLPGLVLCRLVRNSSKRWELEAVGSFVPGPSWKEAVPTVQKLHYPKKANPQKAAALEAPEEPKHSKRKSRVEFRGGLPPAAHEGAVMAPIPDVAE</sequence>
<name>A0A9P1BM86_9DINO</name>
<dbReference type="InterPro" id="IPR003325">
    <property type="entry name" value="TerD"/>
</dbReference>
<accession>A0A9P1BM86</accession>
<keyword evidence="5" id="KW-1185">Reference proteome</keyword>
<dbReference type="AlphaFoldDB" id="A0A9P1BM86"/>
<protein>
    <submittedName>
        <fullName evidence="4">Tellurium resistance protein TerZ</fullName>
    </submittedName>
</protein>
<feature type="region of interest" description="Disordered" evidence="1">
    <location>
        <begin position="1"/>
        <end position="41"/>
    </location>
</feature>
<dbReference type="CDD" id="cd06974">
    <property type="entry name" value="TerD_like"/>
    <property type="match status" value="1"/>
</dbReference>
<dbReference type="Pfam" id="PF02342">
    <property type="entry name" value="TerD"/>
    <property type="match status" value="2"/>
</dbReference>
<dbReference type="EMBL" id="CAMXCT030000202">
    <property type="protein sequence ID" value="CAL4762732.1"/>
    <property type="molecule type" value="Genomic_DNA"/>
</dbReference>
<evidence type="ECO:0000256" key="1">
    <source>
        <dbReference type="SAM" id="MobiDB-lite"/>
    </source>
</evidence>
<dbReference type="Gene3D" id="2.60.60.30">
    <property type="entry name" value="sav2460 like domains"/>
    <property type="match status" value="2"/>
</dbReference>
<feature type="domain" description="TerD" evidence="2">
    <location>
        <begin position="60"/>
        <end position="195"/>
    </location>
</feature>
<dbReference type="EMBL" id="CAMXCT020000202">
    <property type="protein sequence ID" value="CAL1128795.1"/>
    <property type="molecule type" value="Genomic_DNA"/>
</dbReference>
<feature type="domain" description="TerD" evidence="2">
    <location>
        <begin position="237"/>
        <end position="398"/>
    </location>
</feature>
<feature type="region of interest" description="Disordered" evidence="1">
    <location>
        <begin position="421"/>
        <end position="468"/>
    </location>
</feature>
<evidence type="ECO:0000313" key="4">
    <source>
        <dbReference type="EMBL" id="CAL4762732.1"/>
    </source>
</evidence>
<gene>
    <name evidence="3" type="ORF">C1SCF055_LOCUS3750</name>
</gene>